<comment type="caution">
    <text evidence="1">The sequence shown here is derived from an EMBL/GenBank/DDBJ whole genome shotgun (WGS) entry which is preliminary data.</text>
</comment>
<keyword evidence="2" id="KW-1185">Reference proteome</keyword>
<accession>A0A8J4VZ48</accession>
<dbReference type="AlphaFoldDB" id="A0A8J4VZ48"/>
<dbReference type="Proteomes" id="UP000737018">
    <property type="component" value="Unassembled WGS sequence"/>
</dbReference>
<name>A0A8J4VZ48_9ROSI</name>
<protein>
    <submittedName>
        <fullName evidence="1">Uncharacterized protein</fullName>
    </submittedName>
</protein>
<dbReference type="EMBL" id="JRKL02001602">
    <property type="protein sequence ID" value="KAF3963071.1"/>
    <property type="molecule type" value="Genomic_DNA"/>
</dbReference>
<reference evidence="1" key="1">
    <citation type="submission" date="2020-03" db="EMBL/GenBank/DDBJ databases">
        <title>Castanea mollissima Vanexum genome sequencing.</title>
        <authorList>
            <person name="Staton M."/>
        </authorList>
    </citation>
    <scope>NUCLEOTIDE SEQUENCE</scope>
    <source>
        <tissue evidence="1">Leaf</tissue>
    </source>
</reference>
<proteinExistence type="predicted"/>
<sequence length="103" mass="11391">MASLTTSDFTQNLKFRPYSKLSGLAIVQHVPELQVKNSMNHSKFLRTLKEGLDRATNTAGISLLNREQIKDKLGLPCSKLYGPEIKLCSLCLNNGQHDACSSL</sequence>
<evidence type="ECO:0000313" key="1">
    <source>
        <dbReference type="EMBL" id="KAF3963071.1"/>
    </source>
</evidence>
<gene>
    <name evidence="1" type="ORF">CMV_012494</name>
</gene>
<evidence type="ECO:0000313" key="2">
    <source>
        <dbReference type="Proteomes" id="UP000737018"/>
    </source>
</evidence>
<dbReference type="OrthoDB" id="10376455at2759"/>
<organism evidence="1 2">
    <name type="scientific">Castanea mollissima</name>
    <name type="common">Chinese chestnut</name>
    <dbReference type="NCBI Taxonomy" id="60419"/>
    <lineage>
        <taxon>Eukaryota</taxon>
        <taxon>Viridiplantae</taxon>
        <taxon>Streptophyta</taxon>
        <taxon>Embryophyta</taxon>
        <taxon>Tracheophyta</taxon>
        <taxon>Spermatophyta</taxon>
        <taxon>Magnoliopsida</taxon>
        <taxon>eudicotyledons</taxon>
        <taxon>Gunneridae</taxon>
        <taxon>Pentapetalae</taxon>
        <taxon>rosids</taxon>
        <taxon>fabids</taxon>
        <taxon>Fagales</taxon>
        <taxon>Fagaceae</taxon>
        <taxon>Castanea</taxon>
    </lineage>
</organism>